<evidence type="ECO:0000313" key="3">
    <source>
        <dbReference type="Proteomes" id="UP000823388"/>
    </source>
</evidence>
<feature type="compositionally biased region" description="Low complexity" evidence="1">
    <location>
        <begin position="54"/>
        <end position="66"/>
    </location>
</feature>
<comment type="caution">
    <text evidence="2">The sequence shown here is derived from an EMBL/GenBank/DDBJ whole genome shotgun (WGS) entry which is preliminary data.</text>
</comment>
<gene>
    <name evidence="2" type="ORF">PVAP13_3KG121300</name>
</gene>
<dbReference type="AlphaFoldDB" id="A0A8T0UNU4"/>
<accession>A0A8T0UNU4</accession>
<proteinExistence type="predicted"/>
<feature type="compositionally biased region" description="Basic and acidic residues" evidence="1">
    <location>
        <begin position="1"/>
        <end position="11"/>
    </location>
</feature>
<reference evidence="2 3" key="1">
    <citation type="submission" date="2020-05" db="EMBL/GenBank/DDBJ databases">
        <title>WGS assembly of Panicum virgatum.</title>
        <authorList>
            <person name="Lovell J.T."/>
            <person name="Jenkins J."/>
            <person name="Shu S."/>
            <person name="Juenger T.E."/>
            <person name="Schmutz J."/>
        </authorList>
    </citation>
    <scope>NUCLEOTIDE SEQUENCE [LARGE SCALE GENOMIC DNA]</scope>
    <source>
        <strain evidence="3">cv. AP13</strain>
    </source>
</reference>
<organism evidence="2 3">
    <name type="scientific">Panicum virgatum</name>
    <name type="common">Blackwell switchgrass</name>
    <dbReference type="NCBI Taxonomy" id="38727"/>
    <lineage>
        <taxon>Eukaryota</taxon>
        <taxon>Viridiplantae</taxon>
        <taxon>Streptophyta</taxon>
        <taxon>Embryophyta</taxon>
        <taxon>Tracheophyta</taxon>
        <taxon>Spermatophyta</taxon>
        <taxon>Magnoliopsida</taxon>
        <taxon>Liliopsida</taxon>
        <taxon>Poales</taxon>
        <taxon>Poaceae</taxon>
        <taxon>PACMAD clade</taxon>
        <taxon>Panicoideae</taxon>
        <taxon>Panicodae</taxon>
        <taxon>Paniceae</taxon>
        <taxon>Panicinae</taxon>
        <taxon>Panicum</taxon>
        <taxon>Panicum sect. Hiantes</taxon>
    </lineage>
</organism>
<evidence type="ECO:0000313" key="2">
    <source>
        <dbReference type="EMBL" id="KAG2624300.1"/>
    </source>
</evidence>
<dbReference type="Proteomes" id="UP000823388">
    <property type="component" value="Chromosome 3K"/>
</dbReference>
<evidence type="ECO:0000256" key="1">
    <source>
        <dbReference type="SAM" id="MobiDB-lite"/>
    </source>
</evidence>
<dbReference type="EMBL" id="CM029041">
    <property type="protein sequence ID" value="KAG2624300.1"/>
    <property type="molecule type" value="Genomic_DNA"/>
</dbReference>
<protein>
    <submittedName>
        <fullName evidence="2">Uncharacterized protein</fullName>
    </submittedName>
</protein>
<keyword evidence="3" id="KW-1185">Reference proteome</keyword>
<sequence length="123" mass="13467">MRRLETTRDAQVDSFPNRRSSCYSKDRRLLGDSWSPPPRHAQSGSAGGVRPRRASSAGGRAPRGVSPAADRVSCGSCTAMRLLPIVGVGRRGVAPVRVGRRRRLPLRRGPLVRELFIHIDVVC</sequence>
<name>A0A8T0UNU4_PANVG</name>
<feature type="region of interest" description="Disordered" evidence="1">
    <location>
        <begin position="1"/>
        <end position="71"/>
    </location>
</feature>